<feature type="region of interest" description="Disordered" evidence="1">
    <location>
        <begin position="49"/>
        <end position="135"/>
    </location>
</feature>
<sequence>MKSLILLFFFLVAGFTYANAQARFEQTGGGTGKVRDALFPSLKKDIADMQSRSVQTKPDPSVISTPTKKRLFTDYQPSHSTLKAAAASKKTTPIPSDVSAKEASNNLKQDKALQPTPTSVPNQDGSGAPAPHKKN</sequence>
<protein>
    <submittedName>
        <fullName evidence="3">Uncharacterized protein</fullName>
    </submittedName>
</protein>
<comment type="caution">
    <text evidence="3">The sequence shown here is derived from an EMBL/GenBank/DDBJ whole genome shotgun (WGS) entry which is preliminary data.</text>
</comment>
<feature type="signal peptide" evidence="2">
    <location>
        <begin position="1"/>
        <end position="18"/>
    </location>
</feature>
<proteinExistence type="predicted"/>
<evidence type="ECO:0000256" key="2">
    <source>
        <dbReference type="SAM" id="SignalP"/>
    </source>
</evidence>
<feature type="compositionally biased region" description="Low complexity" evidence="1">
    <location>
        <begin position="78"/>
        <end position="92"/>
    </location>
</feature>
<evidence type="ECO:0000313" key="3">
    <source>
        <dbReference type="EMBL" id="MBS0026553.1"/>
    </source>
</evidence>
<keyword evidence="4" id="KW-1185">Reference proteome</keyword>
<keyword evidence="2" id="KW-0732">Signal</keyword>
<accession>A0ABS5IUB0</accession>
<evidence type="ECO:0000313" key="4">
    <source>
        <dbReference type="Proteomes" id="UP000676386"/>
    </source>
</evidence>
<dbReference type="RefSeq" id="WP_211971691.1">
    <property type="nucleotide sequence ID" value="NZ_CBFHAM010000080.1"/>
</dbReference>
<gene>
    <name evidence="3" type="ORF">KE626_04450</name>
</gene>
<reference evidence="3 4" key="1">
    <citation type="submission" date="2021-04" db="EMBL/GenBank/DDBJ databases">
        <title>Chitinophaga sp. nov., isolated from the rhizosphere soil.</title>
        <authorList>
            <person name="He S."/>
        </authorList>
    </citation>
    <scope>NUCLEOTIDE SEQUENCE [LARGE SCALE GENOMIC DNA]</scope>
    <source>
        <strain evidence="3 4">2R12</strain>
    </source>
</reference>
<name>A0ABS5IUB0_9BACT</name>
<dbReference type="Proteomes" id="UP000676386">
    <property type="component" value="Unassembled WGS sequence"/>
</dbReference>
<feature type="compositionally biased region" description="Polar residues" evidence="1">
    <location>
        <begin position="115"/>
        <end position="125"/>
    </location>
</feature>
<feature type="compositionally biased region" description="Polar residues" evidence="1">
    <location>
        <begin position="50"/>
        <end position="66"/>
    </location>
</feature>
<organism evidence="3 4">
    <name type="scientific">Chitinophaga hostae</name>
    <dbReference type="NCBI Taxonomy" id="2831022"/>
    <lineage>
        <taxon>Bacteria</taxon>
        <taxon>Pseudomonadati</taxon>
        <taxon>Bacteroidota</taxon>
        <taxon>Chitinophagia</taxon>
        <taxon>Chitinophagales</taxon>
        <taxon>Chitinophagaceae</taxon>
        <taxon>Chitinophaga</taxon>
    </lineage>
</organism>
<evidence type="ECO:0000256" key="1">
    <source>
        <dbReference type="SAM" id="MobiDB-lite"/>
    </source>
</evidence>
<feature type="chain" id="PRO_5047015919" evidence="2">
    <location>
        <begin position="19"/>
        <end position="135"/>
    </location>
</feature>
<dbReference type="EMBL" id="JAGTXB010000002">
    <property type="protein sequence ID" value="MBS0026553.1"/>
    <property type="molecule type" value="Genomic_DNA"/>
</dbReference>